<evidence type="ECO:0000256" key="2">
    <source>
        <dbReference type="ARBA" id="ARBA00022857"/>
    </source>
</evidence>
<keyword evidence="2" id="KW-0521">NADP</keyword>
<dbReference type="CDD" id="cd05251">
    <property type="entry name" value="NmrA_like_SDR_a"/>
    <property type="match status" value="1"/>
</dbReference>
<dbReference type="Pfam" id="PF05368">
    <property type="entry name" value="NmrA"/>
    <property type="match status" value="1"/>
</dbReference>
<comment type="caution">
    <text evidence="4">The sequence shown here is derived from an EMBL/GenBank/DDBJ whole genome shotgun (WGS) entry which is preliminary data.</text>
</comment>
<dbReference type="EMBL" id="JBHTAI010000015">
    <property type="protein sequence ID" value="MFC7151273.1"/>
    <property type="molecule type" value="Genomic_DNA"/>
</dbReference>
<comment type="similarity">
    <text evidence="1">Belongs to the NmrA-type oxidoreductase family.</text>
</comment>
<dbReference type="RefSeq" id="WP_378047766.1">
    <property type="nucleotide sequence ID" value="NZ_JBHMDN010000015.1"/>
</dbReference>
<dbReference type="InterPro" id="IPR051164">
    <property type="entry name" value="NmrA-like_oxidored"/>
</dbReference>
<organism evidence="4 5">
    <name type="scientific">Cohnella cellulosilytica</name>
    <dbReference type="NCBI Taxonomy" id="986710"/>
    <lineage>
        <taxon>Bacteria</taxon>
        <taxon>Bacillati</taxon>
        <taxon>Bacillota</taxon>
        <taxon>Bacilli</taxon>
        <taxon>Bacillales</taxon>
        <taxon>Paenibacillaceae</taxon>
        <taxon>Cohnella</taxon>
    </lineage>
</organism>
<proteinExistence type="inferred from homology"/>
<dbReference type="PANTHER" id="PTHR42748">
    <property type="entry name" value="NITROGEN METABOLITE REPRESSION PROTEIN NMRA FAMILY MEMBER"/>
    <property type="match status" value="1"/>
</dbReference>
<accession>A0ABW2FHH3</accession>
<evidence type="ECO:0000313" key="4">
    <source>
        <dbReference type="EMBL" id="MFC7151273.1"/>
    </source>
</evidence>
<dbReference type="Proteomes" id="UP001596378">
    <property type="component" value="Unassembled WGS sequence"/>
</dbReference>
<keyword evidence="5" id="KW-1185">Reference proteome</keyword>
<evidence type="ECO:0000256" key="1">
    <source>
        <dbReference type="ARBA" id="ARBA00006328"/>
    </source>
</evidence>
<dbReference type="InterPro" id="IPR008030">
    <property type="entry name" value="NmrA-like"/>
</dbReference>
<sequence>MAIDESRTILVVGGTGTQGGRVARELLKHGHRVRVLTRSPESAAAKAIAAQGAELIRGDMADAASLEAAMENVSAIFSVQYADPYDQTVEPRNAANMVQAARKAGVGQVVHTSVAGSNLFPRWDKYPYLTQTWENKYAIEELIRQGGFRYWTILHPCWFMENFLPPLAAFMAPELNGGVLFGTLKGDTPLKLNSGEDTARFARAAFEDPAKFHGQDINIASDELSMTEIAQTLSRALNKKVIFESVSAEETRKRGMLEGTVYFMEWLESVPGYGFDIQETKQYGVELISFSEWAEASKERFVSSIGG</sequence>
<protein>
    <submittedName>
        <fullName evidence="4">NmrA/HSCARG family protein</fullName>
    </submittedName>
</protein>
<feature type="domain" description="NmrA-like" evidence="3">
    <location>
        <begin position="6"/>
        <end position="254"/>
    </location>
</feature>
<dbReference type="PANTHER" id="PTHR42748:SF7">
    <property type="entry name" value="NMRA LIKE REDOX SENSOR 1-RELATED"/>
    <property type="match status" value="1"/>
</dbReference>
<gene>
    <name evidence="4" type="ORF">ACFQMJ_22280</name>
</gene>
<evidence type="ECO:0000313" key="5">
    <source>
        <dbReference type="Proteomes" id="UP001596378"/>
    </source>
</evidence>
<dbReference type="Gene3D" id="3.90.25.10">
    <property type="entry name" value="UDP-galactose 4-epimerase, domain 1"/>
    <property type="match status" value="1"/>
</dbReference>
<dbReference type="SUPFAM" id="SSF51735">
    <property type="entry name" value="NAD(P)-binding Rossmann-fold domains"/>
    <property type="match status" value="1"/>
</dbReference>
<evidence type="ECO:0000259" key="3">
    <source>
        <dbReference type="Pfam" id="PF05368"/>
    </source>
</evidence>
<name>A0ABW2FHH3_9BACL</name>
<dbReference type="Gene3D" id="3.40.50.720">
    <property type="entry name" value="NAD(P)-binding Rossmann-like Domain"/>
    <property type="match status" value="1"/>
</dbReference>
<reference evidence="5" key="1">
    <citation type="journal article" date="2019" name="Int. J. Syst. Evol. Microbiol.">
        <title>The Global Catalogue of Microorganisms (GCM) 10K type strain sequencing project: providing services to taxonomists for standard genome sequencing and annotation.</title>
        <authorList>
            <consortium name="The Broad Institute Genomics Platform"/>
            <consortium name="The Broad Institute Genome Sequencing Center for Infectious Disease"/>
            <person name="Wu L."/>
            <person name="Ma J."/>
        </authorList>
    </citation>
    <scope>NUCLEOTIDE SEQUENCE [LARGE SCALE GENOMIC DNA]</scope>
    <source>
        <strain evidence="5">KCTC 12907</strain>
    </source>
</reference>
<dbReference type="InterPro" id="IPR036291">
    <property type="entry name" value="NAD(P)-bd_dom_sf"/>
</dbReference>